<protein>
    <recommendedName>
        <fullName evidence="4">Lipoprotein</fullName>
    </recommendedName>
</protein>
<feature type="signal peptide" evidence="1">
    <location>
        <begin position="1"/>
        <end position="22"/>
    </location>
</feature>
<organism evidence="2 3">
    <name type="scientific">Thalassorhabdomicrobium marinisediminis</name>
    <dbReference type="NCBI Taxonomy" id="2170577"/>
    <lineage>
        <taxon>Bacteria</taxon>
        <taxon>Pseudomonadati</taxon>
        <taxon>Pseudomonadota</taxon>
        <taxon>Alphaproteobacteria</taxon>
        <taxon>Rhodobacterales</taxon>
        <taxon>Paracoccaceae</taxon>
        <taxon>Thalassorhabdomicrobium</taxon>
    </lineage>
</organism>
<dbReference type="EMBL" id="QCYG01000006">
    <property type="protein sequence ID" value="PVA06224.1"/>
    <property type="molecule type" value="Genomic_DNA"/>
</dbReference>
<comment type="caution">
    <text evidence="2">The sequence shown here is derived from an EMBL/GenBank/DDBJ whole genome shotgun (WGS) entry which is preliminary data.</text>
</comment>
<reference evidence="2 3" key="1">
    <citation type="submission" date="2018-04" db="EMBL/GenBank/DDBJ databases">
        <title>Pelagivirga bohaiensis gen. nov., sp. nov., a bacterium isolated from the Bohai Sea.</title>
        <authorList>
            <person name="Ji X."/>
        </authorList>
    </citation>
    <scope>NUCLEOTIDE SEQUENCE [LARGE SCALE GENOMIC DNA]</scope>
    <source>
        <strain evidence="2 3">BH-SD16</strain>
    </source>
</reference>
<dbReference type="Proteomes" id="UP000244817">
    <property type="component" value="Unassembled WGS sequence"/>
</dbReference>
<dbReference type="OrthoDB" id="8611435at2"/>
<evidence type="ECO:0000313" key="3">
    <source>
        <dbReference type="Proteomes" id="UP000244817"/>
    </source>
</evidence>
<accession>A0A2T7FVP0</accession>
<dbReference type="SUPFAM" id="SSF52096">
    <property type="entry name" value="ClpP/crotonase"/>
    <property type="match status" value="1"/>
</dbReference>
<gene>
    <name evidence="2" type="ORF">DC363_09935</name>
</gene>
<name>A0A2T7FVP0_9RHOB</name>
<evidence type="ECO:0000313" key="2">
    <source>
        <dbReference type="EMBL" id="PVA06224.1"/>
    </source>
</evidence>
<evidence type="ECO:0000256" key="1">
    <source>
        <dbReference type="SAM" id="SignalP"/>
    </source>
</evidence>
<feature type="chain" id="PRO_5015506594" description="Lipoprotein" evidence="1">
    <location>
        <begin position="23"/>
        <end position="453"/>
    </location>
</feature>
<proteinExistence type="predicted"/>
<keyword evidence="1" id="KW-0732">Signal</keyword>
<sequence>MVSFVWIIVTVSTLFVANASNAADIRTTQTRDCLVEIDGEITHGDAARLMALSGHLLVHNGESTSESVLCLDSPGGSVIEGLKMARFIMENGISTYIGDGDVCASICAIMFMMGNYRGSEVAGLSRTMHYRSQLGFHRPYLEADEARSYTSDDIESVYRLGVETVFDIFTLANTREPWGTARMIEAELMAKITGTPGSEMFYVTTVEEAERWRIFLDGLPDTPPGARKPQYACENALAYPVALPSELNGNDGLLGDAVYDFDPLNAYNVEIFANAPLAVVGQTEDVASIRAGYSGVGCKVAMQNNYVAVCGYDGTTDTYVGACTVQYGMRNYNTTVLLHPKTEFRTLGLSDGLGADARRIAQCEIWDSSNEVTDSDPCLHSVIFLAQSSRPLTRHVFDWPSGARTIVDIGATSYGETSEFVRINGESGSRISKQQSMQCVLNETTGNTLCVNS</sequence>
<keyword evidence="3" id="KW-1185">Reference proteome</keyword>
<dbReference type="AlphaFoldDB" id="A0A2T7FVP0"/>
<evidence type="ECO:0008006" key="4">
    <source>
        <dbReference type="Google" id="ProtNLM"/>
    </source>
</evidence>
<dbReference type="Gene3D" id="3.90.226.10">
    <property type="entry name" value="2-enoyl-CoA Hydratase, Chain A, domain 1"/>
    <property type="match status" value="1"/>
</dbReference>
<dbReference type="InterPro" id="IPR029045">
    <property type="entry name" value="ClpP/crotonase-like_dom_sf"/>
</dbReference>
<dbReference type="RefSeq" id="WP_108641005.1">
    <property type="nucleotide sequence ID" value="NZ_QCYG01000006.1"/>
</dbReference>